<evidence type="ECO:0000313" key="3">
    <source>
        <dbReference type="EMBL" id="SPW31204.1"/>
    </source>
</evidence>
<dbReference type="EMBL" id="UARK01000025">
    <property type="protein sequence ID" value="SPW31204.1"/>
    <property type="molecule type" value="Genomic_DNA"/>
</dbReference>
<dbReference type="SUPFAM" id="SSF47598">
    <property type="entry name" value="Ribbon-helix-helix"/>
    <property type="match status" value="1"/>
</dbReference>
<protein>
    <recommendedName>
        <fullName evidence="5">Toxin-antitoxin system HicB family antitoxin</fullName>
    </recommendedName>
</protein>
<dbReference type="InterPro" id="IPR013321">
    <property type="entry name" value="Arc_rbn_hlx_hlx"/>
</dbReference>
<gene>
    <name evidence="2" type="ORF">HBA49_12560</name>
    <name evidence="3" type="ORF">NCTC10254_02007</name>
</gene>
<sequence>MPRKSVPLRIDPAVYNAIAAWANQEMRSVNAQIEVMLRENLRKAGRLPKDTGEIPKRGRPKNPKSQT</sequence>
<reference evidence="3 4" key="1">
    <citation type="submission" date="2018-06" db="EMBL/GenBank/DDBJ databases">
        <authorList>
            <consortium name="Pathogen Informatics"/>
            <person name="Doyle S."/>
        </authorList>
    </citation>
    <scope>NUCLEOTIDE SEQUENCE [LARGE SCALE GENOMIC DNA]</scope>
    <source>
        <strain evidence="3 4">NCTC10254</strain>
    </source>
</reference>
<feature type="compositionally biased region" description="Basic and acidic residues" evidence="1">
    <location>
        <begin position="44"/>
        <end position="56"/>
    </location>
</feature>
<dbReference type="GeneID" id="84574840"/>
<proteinExistence type="predicted"/>
<dbReference type="EMBL" id="CP050134">
    <property type="protein sequence ID" value="QIP46243.1"/>
    <property type="molecule type" value="Genomic_DNA"/>
</dbReference>
<evidence type="ECO:0000313" key="2">
    <source>
        <dbReference type="EMBL" id="QIP46243.1"/>
    </source>
</evidence>
<reference evidence="2" key="2">
    <citation type="submission" date="2020-03" db="EMBL/GenBank/DDBJ databases">
        <authorList>
            <person name="Johnston C.D."/>
            <person name="Cotton S.L."/>
            <person name="Dewhirst F.E."/>
        </authorList>
    </citation>
    <scope>NUCLEOTIDE SEQUENCE [LARGE SCALE GENOMIC DNA]</scope>
    <source>
        <strain evidence="2">ATCC 14266</strain>
    </source>
</reference>
<organism evidence="3 4">
    <name type="scientific">Corynebacterium matruchotii</name>
    <dbReference type="NCBI Taxonomy" id="43768"/>
    <lineage>
        <taxon>Bacteria</taxon>
        <taxon>Bacillati</taxon>
        <taxon>Actinomycetota</taxon>
        <taxon>Actinomycetes</taxon>
        <taxon>Mycobacteriales</taxon>
        <taxon>Corynebacteriaceae</taxon>
        <taxon>Corynebacterium</taxon>
    </lineage>
</organism>
<dbReference type="InterPro" id="IPR010985">
    <property type="entry name" value="Ribbon_hlx_hlx"/>
</dbReference>
<evidence type="ECO:0000313" key="4">
    <source>
        <dbReference type="Proteomes" id="UP000249886"/>
    </source>
</evidence>
<dbReference type="Gene3D" id="1.10.1220.10">
    <property type="entry name" value="Met repressor-like"/>
    <property type="match status" value="1"/>
</dbReference>
<accession>A0A3S4ZLX8</accession>
<evidence type="ECO:0000256" key="1">
    <source>
        <dbReference type="SAM" id="MobiDB-lite"/>
    </source>
</evidence>
<dbReference type="GO" id="GO:0006355">
    <property type="term" value="P:regulation of DNA-templated transcription"/>
    <property type="evidence" value="ECO:0007669"/>
    <property type="project" value="InterPro"/>
</dbReference>
<dbReference type="Proteomes" id="UP000249886">
    <property type="component" value="Unassembled WGS sequence"/>
</dbReference>
<name>A0A3S4ZLX8_9CORY</name>
<evidence type="ECO:0008006" key="5">
    <source>
        <dbReference type="Google" id="ProtNLM"/>
    </source>
</evidence>
<dbReference type="RefSeq" id="WP_005527361.1">
    <property type="nucleotide sequence ID" value="NZ_CAUSHI010000010.1"/>
</dbReference>
<feature type="compositionally biased region" description="Basic residues" evidence="1">
    <location>
        <begin position="57"/>
        <end position="67"/>
    </location>
</feature>
<feature type="region of interest" description="Disordered" evidence="1">
    <location>
        <begin position="44"/>
        <end position="67"/>
    </location>
</feature>
<dbReference type="AlphaFoldDB" id="A0A3S4ZLX8"/>